<accession>A0A094SDC0</accession>
<evidence type="ECO:0000313" key="1">
    <source>
        <dbReference type="EMBL" id="KGA16163.1"/>
    </source>
</evidence>
<gene>
    <name evidence="1" type="ORF">GM51_13210</name>
</gene>
<comment type="caution">
    <text evidence="1">The sequence shown here is derived from an EMBL/GenBank/DDBJ whole genome shotgun (WGS) entry which is preliminary data.</text>
</comment>
<name>A0A094SDC0_9ZZZZ</name>
<dbReference type="AlphaFoldDB" id="A0A094SDC0"/>
<proteinExistence type="predicted"/>
<protein>
    <submittedName>
        <fullName evidence="1">Uncharacterized protein</fullName>
    </submittedName>
</protein>
<sequence>MVGERRIRNEASAEASVECIRVRMPERVTEKGSENLPRRKSKGSAARVIRGGLVGPKGNTNVLADGEQVDIPVLHTTV</sequence>
<reference evidence="1" key="1">
    <citation type="submission" date="2014-06" db="EMBL/GenBank/DDBJ databases">
        <title>Key roles for freshwater Actinobacteria revealed by deep metagenomic sequencing.</title>
        <authorList>
            <person name="Ghai R."/>
            <person name="Mizuno C.M."/>
            <person name="Picazo A."/>
            <person name="Camacho A."/>
            <person name="Rodriguez-Valera F."/>
        </authorList>
    </citation>
    <scope>NUCLEOTIDE SEQUENCE</scope>
</reference>
<dbReference type="EMBL" id="JNSL01000092">
    <property type="protein sequence ID" value="KGA16163.1"/>
    <property type="molecule type" value="Genomic_DNA"/>
</dbReference>
<organism evidence="1">
    <name type="scientific">freshwater metagenome</name>
    <dbReference type="NCBI Taxonomy" id="449393"/>
    <lineage>
        <taxon>unclassified sequences</taxon>
        <taxon>metagenomes</taxon>
        <taxon>ecological metagenomes</taxon>
    </lineage>
</organism>